<dbReference type="GO" id="GO:0003924">
    <property type="term" value="F:GTPase activity"/>
    <property type="evidence" value="ECO:0007669"/>
    <property type="project" value="InterPro"/>
</dbReference>
<keyword evidence="4" id="KW-1185">Reference proteome</keyword>
<dbReference type="InterPro" id="IPR001806">
    <property type="entry name" value="Small_GTPase"/>
</dbReference>
<evidence type="ECO:0000256" key="1">
    <source>
        <dbReference type="ARBA" id="ARBA00022741"/>
    </source>
</evidence>
<name>A0A3B1JJJ1_ASTMX</name>
<dbReference type="SMART" id="SM00173">
    <property type="entry name" value="RAS"/>
    <property type="match status" value="1"/>
</dbReference>
<feature type="region of interest" description="Disordered" evidence="2">
    <location>
        <begin position="1"/>
        <end position="23"/>
    </location>
</feature>
<dbReference type="Gene3D" id="3.40.50.300">
    <property type="entry name" value="P-loop containing nucleotide triphosphate hydrolases"/>
    <property type="match status" value="1"/>
</dbReference>
<dbReference type="Bgee" id="ENSAMXG00000040751">
    <property type="expression patterns" value="Expressed in brain and 3 other cell types or tissues"/>
</dbReference>
<proteinExistence type="predicted"/>
<dbReference type="PANTHER" id="PTHR46350:SF2">
    <property type="entry name" value="RAS LIKE FAMILY 10 MEMBER B"/>
    <property type="match status" value="1"/>
</dbReference>
<dbReference type="GeneTree" id="ENSGT00940000160764"/>
<dbReference type="InParanoid" id="A0A3B1JJJ1"/>
<dbReference type="PROSITE" id="PS51419">
    <property type="entry name" value="RAB"/>
    <property type="match status" value="1"/>
</dbReference>
<dbReference type="Pfam" id="PF00071">
    <property type="entry name" value="Ras"/>
    <property type="match status" value="1"/>
</dbReference>
<dbReference type="PANTHER" id="PTHR46350">
    <property type="entry name" value="RAS LIKE FAMILY 10 MEMBER B-RELATED"/>
    <property type="match status" value="1"/>
</dbReference>
<dbReference type="SUPFAM" id="SSF52540">
    <property type="entry name" value="P-loop containing nucleoside triphosphate hydrolases"/>
    <property type="match status" value="1"/>
</dbReference>
<dbReference type="Ensembl" id="ENSAMXT00000052674.1">
    <property type="protein sequence ID" value="ENSAMXP00000042508.1"/>
    <property type="gene ID" value="ENSAMXG00000040751.1"/>
</dbReference>
<dbReference type="OrthoDB" id="299781at2759"/>
<reference evidence="4" key="1">
    <citation type="submission" date="2013-03" db="EMBL/GenBank/DDBJ databases">
        <authorList>
            <person name="Jeffery W."/>
            <person name="Warren W."/>
            <person name="Wilson R.K."/>
        </authorList>
    </citation>
    <scope>NUCLEOTIDE SEQUENCE</scope>
    <source>
        <strain evidence="4">female</strain>
    </source>
</reference>
<protein>
    <submittedName>
        <fullName evidence="3">RAS like family 10 member B</fullName>
    </submittedName>
</protein>
<dbReference type="STRING" id="7994.ENSAMXP00000042508"/>
<evidence type="ECO:0000313" key="3">
    <source>
        <dbReference type="Ensembl" id="ENSAMXP00000042508.1"/>
    </source>
</evidence>
<evidence type="ECO:0000256" key="2">
    <source>
        <dbReference type="SAM" id="MobiDB-lite"/>
    </source>
</evidence>
<dbReference type="PRINTS" id="PR00449">
    <property type="entry name" value="RASTRNSFRMNG"/>
</dbReference>
<dbReference type="GO" id="GO:0005525">
    <property type="term" value="F:GTP binding"/>
    <property type="evidence" value="ECO:0007669"/>
    <property type="project" value="InterPro"/>
</dbReference>
<reference evidence="4" key="2">
    <citation type="journal article" date="2014" name="Nat. Commun.">
        <title>The cavefish genome reveals candidate genes for eye loss.</title>
        <authorList>
            <person name="McGaugh S.E."/>
            <person name="Gross J.B."/>
            <person name="Aken B."/>
            <person name="Blin M."/>
            <person name="Borowsky R."/>
            <person name="Chalopin D."/>
            <person name="Hinaux H."/>
            <person name="Jeffery W.R."/>
            <person name="Keene A."/>
            <person name="Ma L."/>
            <person name="Minx P."/>
            <person name="Murphy D."/>
            <person name="O'Quin K.E."/>
            <person name="Retaux S."/>
            <person name="Rohner N."/>
            <person name="Searle S.M."/>
            <person name="Stahl B.A."/>
            <person name="Tabin C."/>
            <person name="Volff J.N."/>
            <person name="Yoshizawa M."/>
            <person name="Warren W.C."/>
        </authorList>
    </citation>
    <scope>NUCLEOTIDE SEQUENCE [LARGE SCALE GENOMIC DNA]</scope>
    <source>
        <strain evidence="4">female</strain>
    </source>
</reference>
<dbReference type="SMART" id="SM00174">
    <property type="entry name" value="RHO"/>
    <property type="match status" value="1"/>
</dbReference>
<evidence type="ECO:0000313" key="4">
    <source>
        <dbReference type="Proteomes" id="UP000018467"/>
    </source>
</evidence>
<dbReference type="SMART" id="SM00175">
    <property type="entry name" value="RAB"/>
    <property type="match status" value="1"/>
</dbReference>
<dbReference type="InterPro" id="IPR052661">
    <property type="entry name" value="Ras-like_GTPase_Reg"/>
</dbReference>
<organism evidence="3 4">
    <name type="scientific">Astyanax mexicanus</name>
    <name type="common">Blind cave fish</name>
    <name type="synonym">Astyanax fasciatus mexicanus</name>
    <dbReference type="NCBI Taxonomy" id="7994"/>
    <lineage>
        <taxon>Eukaryota</taxon>
        <taxon>Metazoa</taxon>
        <taxon>Chordata</taxon>
        <taxon>Craniata</taxon>
        <taxon>Vertebrata</taxon>
        <taxon>Euteleostomi</taxon>
        <taxon>Actinopterygii</taxon>
        <taxon>Neopterygii</taxon>
        <taxon>Teleostei</taxon>
        <taxon>Ostariophysi</taxon>
        <taxon>Characiformes</taxon>
        <taxon>Characoidei</taxon>
        <taxon>Acestrorhamphidae</taxon>
        <taxon>Acestrorhamphinae</taxon>
        <taxon>Astyanax</taxon>
    </lineage>
</organism>
<keyword evidence="1" id="KW-0547">Nucleotide-binding</keyword>
<accession>A0A3B1JJJ1</accession>
<sequence>MHWPAVCESREGGGGHRGRGGSSGMPPPFRIAVLGAQGVGKTAIVQRFLHDDYSDVAASSRTRRVHLSAAVLNGHVHDLQITDYPAISSFPGSSLQEWSDVCCRGIRSAHVYILVYDICCFDSFEYVKTMRQQILETRGMGATETPILIVGNKRDLQRGRVIPRHNVSDLVRKSWKCGYVECSAKFNWHVLLLFGEALRSVGCVRCKHVHATIRFQRALRRERCTVM</sequence>
<dbReference type="PROSITE" id="PS51421">
    <property type="entry name" value="RAS"/>
    <property type="match status" value="1"/>
</dbReference>
<reference evidence="3" key="4">
    <citation type="submission" date="2025-09" db="UniProtKB">
        <authorList>
            <consortium name="Ensembl"/>
        </authorList>
    </citation>
    <scope>IDENTIFICATION</scope>
</reference>
<dbReference type="InterPro" id="IPR027417">
    <property type="entry name" value="P-loop_NTPase"/>
</dbReference>
<dbReference type="Proteomes" id="UP000018467">
    <property type="component" value="Unassembled WGS sequence"/>
</dbReference>
<dbReference type="AlphaFoldDB" id="A0A3B1JJJ1"/>
<reference evidence="3" key="3">
    <citation type="submission" date="2025-08" db="UniProtKB">
        <authorList>
            <consortium name="Ensembl"/>
        </authorList>
    </citation>
    <scope>IDENTIFICATION</scope>
</reference>